<comment type="caution">
    <text evidence="12">The sequence shown here is derived from an EMBL/GenBank/DDBJ whole genome shotgun (WGS) entry which is preliminary data.</text>
</comment>
<evidence type="ECO:0000256" key="1">
    <source>
        <dbReference type="ARBA" id="ARBA00004609"/>
    </source>
</evidence>
<dbReference type="SMART" id="SM00768">
    <property type="entry name" value="X8"/>
    <property type="match status" value="1"/>
</dbReference>
<feature type="chain" id="PRO_5015372546" description="1,3-beta-glucanosyltransferase" evidence="9">
    <location>
        <begin position="20"/>
        <end position="1560"/>
    </location>
</feature>
<keyword evidence="7" id="KW-0325">Glycoprotein</keyword>
<evidence type="ECO:0000256" key="10">
    <source>
        <dbReference type="SAM" id="MobiDB-lite"/>
    </source>
</evidence>
<evidence type="ECO:0000256" key="2">
    <source>
        <dbReference type="ARBA" id="ARBA00007528"/>
    </source>
</evidence>
<comment type="subcellular location">
    <subcellularLocation>
        <location evidence="1 9">Cell membrane</location>
        <topology evidence="1 9">Lipid-anchor</topology>
        <topology evidence="1 9">GPI-anchor</topology>
    </subcellularLocation>
</comment>
<keyword evidence="6" id="KW-1015">Disulfide bond</keyword>
<feature type="region of interest" description="Disordered" evidence="10">
    <location>
        <begin position="886"/>
        <end position="907"/>
    </location>
</feature>
<name>A0A2U3EM08_PURLI</name>
<feature type="domain" description="X8" evidence="11">
    <location>
        <begin position="380"/>
        <end position="469"/>
    </location>
</feature>
<keyword evidence="5 9" id="KW-0472">Membrane</keyword>
<dbReference type="Pfam" id="PF03198">
    <property type="entry name" value="Glyco_hydro_72"/>
    <property type="match status" value="1"/>
</dbReference>
<protein>
    <recommendedName>
        <fullName evidence="9">1,3-beta-glucanosyltransferase</fullName>
        <ecNumber evidence="9">2.4.1.-</ecNumber>
    </recommendedName>
</protein>
<comment type="similarity">
    <text evidence="2 9">Belongs to the glycosyl hydrolase 72 family.</text>
</comment>
<dbReference type="InterPro" id="IPR044862">
    <property type="entry name" value="Pro_4_hyd_alph_FE2OG_OXY"/>
</dbReference>
<dbReference type="Gene3D" id="3.20.20.80">
    <property type="entry name" value="Glycosidases"/>
    <property type="match status" value="1"/>
</dbReference>
<gene>
    <name evidence="12" type="ORF">PCL_06170</name>
</gene>
<sequence length="1560" mass="172399">MALTKLSVSLLALAGSALAELQPIEMKGSKLFYKNGTQFFMKGVAYQQDTAAAGATSDKTTKYVDPLSDETACKRDVPLLKELGTNTIRTYAINPDADHSACMKLLDEAGIYVISDLSEPSLSINRDDPQWNVALFTRYQKVVDEMGKYSNVIGFFAGNEVSNNKTNTGASAFVKAAVRDTKAYIKNKKNSRWMGVGYAANDDKDIRVEIADYFNCGKAEDSIDYWGYNIYSWCGQSDMQKSGYSEQAKFFQDYSVPVFFAEYGCNLPDGAANRIFQETGALYKDEMTKVFSGGIVYMYFQEANDYGLVEVKNGKATKQKDFNKLKDQVAKADPKGVDKDQYNPTAKPAKCPDLSNTWRANSELPPTPDKSLCDCMSKSRSCVSAKDLDPKKYGAMFGFICGADASICSAIQGNATTGVYGAYSMCSDADKLNYVLDAYYSKLNKAKDACDFKGQATTQSPSKDSSCDSKLATASDINKKVATATAPVGGGGASATSSDSAAGPTTPMGPFFSVGDFAIGAYMLVAGLVGAGMVAFFKRGTSQLLDTSYLSGSPPVRVKERHSNRASGRHLRYFPRATHGKRASWRIQTPGSFATIGRLLDAPPAGLFVDGVGEVSMPLSGAQATQLIEKCRRAPFGRKEETLVDLSVRKCWEMDHSQFSFRDPAWPSYLTTICANVAHDLGIDAVVNAEIYKMLIYGQGAMFKAHTDTEKCPGMFGTLVVCLPSAHQGGDVVVKHCGQAKVFSSSAMAQSYMAWYSDVSHEVLPVICGYRWVLTFNLTLDTSIERPLAGGQQTQLRAVRQTLSRWLSVAPENRENKCLSHVLDHDYTEANMSIGALKTRDLARVQALRDLSIELGYELFLGLLTKEENGTVEHDYYGYRHGYGYEEEDEDEEDEDEEGVHPMDDVTDSSHSVETLFDLEGTVVAKELDLAEDDLLTDTYFEDREGEEDRGYTGNEGGTATHWYRVAAVIIVPHDELNAFFSKSQDAGLNVQSLIRYYSRLCLQRPSVGAFLASLWRLCRTVWEQPVETDRPSWQPTLAINGEGLYSVVEVALEREEISMFERAATNHQGVMLQHTFAMVRQWVQRGDDAEKRFRTIKNGLSLAVSRYKTFSGKFRAINSFVTMSSDAACPDTTPACISEWARLLIRKCLDICRSEQVLGPLTGSDMVDCVQYFENPTQFFSLYVMPKLDRRINQAAFYLALMARLRQCGADGSLPLEWAKFVHRLVAECFLLSTSFACMRGVESPQVVSAKRPRLGSDAKGSIAMAVSTLALADFFSAIDEPSEPNYVVTLFVENIVETAPRIRGDEFEKLWIPFLHWLAQVMASRKTPFDTPRYQRLFVAILSAYLFNYVEREPPNDTSLVRRGVSCNCHICSRLNAFLADGAERVARYPLNKQSRFHVHQGLDKLGADCTHETERYGRPYTLVITKTHAHNKAKRDAWTARWKNARDELEVFNQVHLRLLLGERYSMVQMRHLRRSQPAASAAAPIPAAVQAPAPARVPSEPIILAPLQSTNRSRVSGQLPGLASALAGGHSVSGVKRAAPGTLDVEDIEVIDLTGD</sequence>
<evidence type="ECO:0000256" key="3">
    <source>
        <dbReference type="ARBA" id="ARBA00022622"/>
    </source>
</evidence>
<evidence type="ECO:0000256" key="9">
    <source>
        <dbReference type="RuleBase" id="RU361209"/>
    </source>
</evidence>
<proteinExistence type="inferred from homology"/>
<reference evidence="12 13" key="1">
    <citation type="journal article" date="2016" name="Front. Microbiol.">
        <title>Genome and transcriptome sequences reveal the specific parasitism of the nematophagous Purpureocillium lilacinum 36-1.</title>
        <authorList>
            <person name="Xie J."/>
            <person name="Li S."/>
            <person name="Mo C."/>
            <person name="Xiao X."/>
            <person name="Peng D."/>
            <person name="Wang G."/>
            <person name="Xiao Y."/>
        </authorList>
    </citation>
    <scope>NUCLEOTIDE SEQUENCE [LARGE SCALE GENOMIC DNA]</scope>
    <source>
        <strain evidence="12 13">36-1</strain>
    </source>
</reference>
<dbReference type="Pfam" id="PF07983">
    <property type="entry name" value="X8"/>
    <property type="match status" value="1"/>
</dbReference>
<evidence type="ECO:0000259" key="11">
    <source>
        <dbReference type="SMART" id="SM00768"/>
    </source>
</evidence>
<dbReference type="GO" id="GO:0031505">
    <property type="term" value="P:fungal-type cell wall organization"/>
    <property type="evidence" value="ECO:0007669"/>
    <property type="project" value="TreeGrafter"/>
</dbReference>
<keyword evidence="8 9" id="KW-0449">Lipoprotein</keyword>
<feature type="signal peptide" evidence="9">
    <location>
        <begin position="1"/>
        <end position="19"/>
    </location>
</feature>
<keyword evidence="3 9" id="KW-0336">GPI-anchor</keyword>
<evidence type="ECO:0000256" key="6">
    <source>
        <dbReference type="ARBA" id="ARBA00023157"/>
    </source>
</evidence>
<dbReference type="GO" id="GO:0005886">
    <property type="term" value="C:plasma membrane"/>
    <property type="evidence" value="ECO:0007669"/>
    <property type="project" value="UniProtKB-SubCell"/>
</dbReference>
<organism evidence="12 13">
    <name type="scientific">Purpureocillium lilacinum</name>
    <name type="common">Paecilomyces lilacinus</name>
    <dbReference type="NCBI Taxonomy" id="33203"/>
    <lineage>
        <taxon>Eukaryota</taxon>
        <taxon>Fungi</taxon>
        <taxon>Dikarya</taxon>
        <taxon>Ascomycota</taxon>
        <taxon>Pezizomycotina</taxon>
        <taxon>Sordariomycetes</taxon>
        <taxon>Hypocreomycetidae</taxon>
        <taxon>Hypocreales</taxon>
        <taxon>Ophiocordycipitaceae</taxon>
        <taxon>Purpureocillium</taxon>
    </lineage>
</organism>
<dbReference type="Proteomes" id="UP000245956">
    <property type="component" value="Unassembled WGS sequence"/>
</dbReference>
<dbReference type="EC" id="2.4.1.-" evidence="9"/>
<dbReference type="GO" id="GO:0098552">
    <property type="term" value="C:side of membrane"/>
    <property type="evidence" value="ECO:0007669"/>
    <property type="project" value="UniProtKB-KW"/>
</dbReference>
<evidence type="ECO:0000256" key="4">
    <source>
        <dbReference type="ARBA" id="ARBA00022729"/>
    </source>
</evidence>
<dbReference type="Pfam" id="PF13640">
    <property type="entry name" value="2OG-FeII_Oxy_3"/>
    <property type="match status" value="1"/>
</dbReference>
<dbReference type="PANTHER" id="PTHR31468:SF2">
    <property type="entry name" value="1,3-BETA-GLUCANOSYLTRANSFERASE GAS1"/>
    <property type="match status" value="1"/>
</dbReference>
<dbReference type="FunFam" id="3.20.20.80:FF:000038">
    <property type="entry name" value="1,3-beta-glucanosyltransferase"/>
    <property type="match status" value="1"/>
</dbReference>
<feature type="compositionally biased region" description="Acidic residues" evidence="10">
    <location>
        <begin position="886"/>
        <end position="898"/>
    </location>
</feature>
<dbReference type="InterPro" id="IPR012946">
    <property type="entry name" value="X8"/>
</dbReference>
<dbReference type="Gene3D" id="1.20.58.1040">
    <property type="match status" value="1"/>
</dbReference>
<evidence type="ECO:0000313" key="13">
    <source>
        <dbReference type="Proteomes" id="UP000245956"/>
    </source>
</evidence>
<dbReference type="InterPro" id="IPR004886">
    <property type="entry name" value="Glucanosyltransferase"/>
</dbReference>
<evidence type="ECO:0000256" key="5">
    <source>
        <dbReference type="ARBA" id="ARBA00023136"/>
    </source>
</evidence>
<dbReference type="GO" id="GO:0071970">
    <property type="term" value="P:fungal-type cell wall (1-&gt;3)-beta-D-glucan biosynthetic process"/>
    <property type="evidence" value="ECO:0007669"/>
    <property type="project" value="TreeGrafter"/>
</dbReference>
<dbReference type="Gene3D" id="2.60.120.620">
    <property type="entry name" value="q2cbj1_9rhob like domain"/>
    <property type="match status" value="1"/>
</dbReference>
<comment type="function">
    <text evidence="9">Splits internally a 1,3-beta-glucan molecule and transfers the newly generated reducing end (the donor) to the non-reducing end of another 1,3-beta-glucan molecule (the acceptor) forming a 1,3-beta linkage, resulting in the elongation of 1,3-beta-glucan chains in the cell wall.</text>
</comment>
<accession>A0A2U3EM08</accession>
<evidence type="ECO:0000313" key="12">
    <source>
        <dbReference type="EMBL" id="PWI75512.1"/>
    </source>
</evidence>
<dbReference type="EMBL" id="LCWV01000002">
    <property type="protein sequence ID" value="PWI75512.1"/>
    <property type="molecule type" value="Genomic_DNA"/>
</dbReference>
<evidence type="ECO:0000256" key="7">
    <source>
        <dbReference type="ARBA" id="ARBA00023180"/>
    </source>
</evidence>
<dbReference type="SUPFAM" id="SSF51445">
    <property type="entry name" value="(Trans)glycosidases"/>
    <property type="match status" value="1"/>
</dbReference>
<dbReference type="InterPro" id="IPR017853">
    <property type="entry name" value="GH"/>
</dbReference>
<dbReference type="GO" id="GO:0042124">
    <property type="term" value="F:1,3-beta-glucanosyltransferase activity"/>
    <property type="evidence" value="ECO:0007669"/>
    <property type="project" value="TreeGrafter"/>
</dbReference>
<keyword evidence="4 9" id="KW-0732">Signal</keyword>
<evidence type="ECO:0000256" key="8">
    <source>
        <dbReference type="ARBA" id="ARBA00023288"/>
    </source>
</evidence>
<keyword evidence="9 12" id="KW-0808">Transferase</keyword>
<dbReference type="PANTHER" id="PTHR31468">
    <property type="entry name" value="1,3-BETA-GLUCANOSYLTRANSFERASE GAS1"/>
    <property type="match status" value="1"/>
</dbReference>